<sequence>MAAASEEDPVVDNEAEEDLSNSDICTKYREAGKIANLALEGVVSQVAVGASIVSLCKFGDEVITRSVASIFRSKKVDKGVAFPTCISVNECVCHNSPIESEGDQHPPLQEGDVVKIDLGVHVDGFIAVVGHTVTVGVAPSPEAPIGDELGNLMHAGHVCSEVATKLIRPGNTNQQVTQAWAKVAENFKVNLVQGTLSHQMKRYVIDGNKVIILKEELENKVDDFTFELNEVYAVDIAVSTGDGKPRESELRTTVFKRAVDKNYRLKMRASRYLFNEVNSKFPTLPFTLRAFEDEKQARMGVVECQKHELVTPYPVLYEREGDKIVHFKFTLLLLPSGTVRITGMPFEAGHFTTENAPEEEIQQIMALSSKTKKNKKKKKKKAAGEAAGEAASEE</sequence>
<dbReference type="EMBL" id="HBHJ01005314">
    <property type="protein sequence ID" value="CAD9668168.1"/>
    <property type="molecule type" value="Transcribed_RNA"/>
</dbReference>
<feature type="compositionally biased region" description="Low complexity" evidence="2">
    <location>
        <begin position="384"/>
        <end position="394"/>
    </location>
</feature>
<dbReference type="Gene3D" id="1.10.10.10">
    <property type="entry name" value="Winged helix-like DNA-binding domain superfamily/Winged helix DNA-binding domain"/>
    <property type="match status" value="1"/>
</dbReference>
<dbReference type="AlphaFoldDB" id="A0A7S2W5Q5"/>
<dbReference type="InterPro" id="IPR036388">
    <property type="entry name" value="WH-like_DNA-bd_sf"/>
</dbReference>
<feature type="compositionally biased region" description="Basic residues" evidence="2">
    <location>
        <begin position="370"/>
        <end position="381"/>
    </location>
</feature>
<dbReference type="CDD" id="cd01089">
    <property type="entry name" value="PA2G4-like"/>
    <property type="match status" value="1"/>
</dbReference>
<name>A0A7S2W5Q5_9STRA</name>
<evidence type="ECO:0000256" key="1">
    <source>
        <dbReference type="ARBA" id="ARBA00007319"/>
    </source>
</evidence>
<accession>A0A7S2W5Q5</accession>
<dbReference type="InterPro" id="IPR047113">
    <property type="entry name" value="PA2G4/ARX1"/>
</dbReference>
<dbReference type="PANTHER" id="PTHR10804">
    <property type="entry name" value="PROTEASE FAMILY M24 METHIONYL AMINOPEPTIDASE, AMINOPEPTIDASE P"/>
    <property type="match status" value="1"/>
</dbReference>
<dbReference type="InterPro" id="IPR000994">
    <property type="entry name" value="Pept_M24"/>
</dbReference>
<feature type="domain" description="Peptidase M24" evidence="3">
    <location>
        <begin position="27"/>
        <end position="207"/>
    </location>
</feature>
<protein>
    <recommendedName>
        <fullName evidence="3">Peptidase M24 domain-containing protein</fullName>
    </recommendedName>
</protein>
<dbReference type="SUPFAM" id="SSF55920">
    <property type="entry name" value="Creatinase/aminopeptidase"/>
    <property type="match status" value="1"/>
</dbReference>
<dbReference type="NCBIfam" id="TIGR00495">
    <property type="entry name" value="crvDNA_42K"/>
    <property type="match status" value="1"/>
</dbReference>
<evidence type="ECO:0000256" key="2">
    <source>
        <dbReference type="SAM" id="MobiDB-lite"/>
    </source>
</evidence>
<dbReference type="Gene3D" id="3.90.230.10">
    <property type="entry name" value="Creatinase/methionine aminopeptidase superfamily"/>
    <property type="match status" value="1"/>
</dbReference>
<dbReference type="Pfam" id="PF00557">
    <property type="entry name" value="Peptidase_M24"/>
    <property type="match status" value="1"/>
</dbReference>
<proteinExistence type="inferred from homology"/>
<evidence type="ECO:0000313" key="4">
    <source>
        <dbReference type="EMBL" id="CAD9668168.1"/>
    </source>
</evidence>
<organism evidence="4">
    <name type="scientific">Rhizochromulina marina</name>
    <dbReference type="NCBI Taxonomy" id="1034831"/>
    <lineage>
        <taxon>Eukaryota</taxon>
        <taxon>Sar</taxon>
        <taxon>Stramenopiles</taxon>
        <taxon>Ochrophyta</taxon>
        <taxon>Dictyochophyceae</taxon>
        <taxon>Rhizochromulinales</taxon>
        <taxon>Rhizochromulina</taxon>
    </lineage>
</organism>
<feature type="region of interest" description="Disordered" evidence="2">
    <location>
        <begin position="367"/>
        <end position="394"/>
    </location>
</feature>
<dbReference type="PANTHER" id="PTHR10804:SF11">
    <property type="entry name" value="PROLIFERATION-ASSOCIATED PROTEIN 2G4"/>
    <property type="match status" value="1"/>
</dbReference>
<dbReference type="InterPro" id="IPR004545">
    <property type="entry name" value="PA2G4"/>
</dbReference>
<gene>
    <name evidence="4" type="ORF">RMAR1173_LOCUS3502</name>
</gene>
<evidence type="ECO:0000259" key="3">
    <source>
        <dbReference type="Pfam" id="PF00557"/>
    </source>
</evidence>
<comment type="similarity">
    <text evidence="1">Belongs to the peptidase M24 family.</text>
</comment>
<reference evidence="4" key="1">
    <citation type="submission" date="2021-01" db="EMBL/GenBank/DDBJ databases">
        <authorList>
            <person name="Corre E."/>
            <person name="Pelletier E."/>
            <person name="Niang G."/>
            <person name="Scheremetjew M."/>
            <person name="Finn R."/>
            <person name="Kale V."/>
            <person name="Holt S."/>
            <person name="Cochrane G."/>
            <person name="Meng A."/>
            <person name="Brown T."/>
            <person name="Cohen L."/>
        </authorList>
    </citation>
    <scope>NUCLEOTIDE SEQUENCE</scope>
    <source>
        <strain evidence="4">CCMP1243</strain>
    </source>
</reference>
<dbReference type="FunFam" id="1.10.10.10:FF:000029">
    <property type="entry name" value="Proliferation-associated 2G4, a"/>
    <property type="match status" value="1"/>
</dbReference>
<dbReference type="SUPFAM" id="SSF46785">
    <property type="entry name" value="Winged helix' DNA-binding domain"/>
    <property type="match status" value="1"/>
</dbReference>
<dbReference type="InterPro" id="IPR036005">
    <property type="entry name" value="Creatinase/aminopeptidase-like"/>
</dbReference>
<dbReference type="InterPro" id="IPR036390">
    <property type="entry name" value="WH_DNA-bd_sf"/>
</dbReference>